<accession>A0A6P7TZG3</accession>
<name>A0A6P7TZG3_9MOLL</name>
<gene>
    <name evidence="2" type="primary">LOC115231272</name>
</gene>
<keyword evidence="1" id="KW-1185">Reference proteome</keyword>
<dbReference type="Proteomes" id="UP000515154">
    <property type="component" value="Unplaced"/>
</dbReference>
<dbReference type="PANTHER" id="PTHR45913">
    <property type="entry name" value="EPM2A-INTERACTING PROTEIN 1"/>
    <property type="match status" value="1"/>
</dbReference>
<sequence>MVGRQAGVAAKLRAEIEMVNPGSSFAHFHCIIHQQYLCSKILKMENIISLVTKTVNYIRGHPLNHRQFSKLLTDINNQFSNADESLQMELLEIQSDSILKAKYLEVGIPAFFSYLPGKFKNFKKFATKIIAMFNST</sequence>
<dbReference type="PANTHER" id="PTHR45913:SF5">
    <property type="entry name" value="GENERAL TRANSCRIPTION FACTOR II-I REPEAT DOMAIN-CONTAINING PROTEIN 2A-LIKE PROTEIN"/>
    <property type="match status" value="1"/>
</dbReference>
<organism evidence="1 2">
    <name type="scientific">Octopus sinensis</name>
    <name type="common">East Asian common octopus</name>
    <dbReference type="NCBI Taxonomy" id="2607531"/>
    <lineage>
        <taxon>Eukaryota</taxon>
        <taxon>Metazoa</taxon>
        <taxon>Spiralia</taxon>
        <taxon>Lophotrochozoa</taxon>
        <taxon>Mollusca</taxon>
        <taxon>Cephalopoda</taxon>
        <taxon>Coleoidea</taxon>
        <taxon>Octopodiformes</taxon>
        <taxon>Octopoda</taxon>
        <taxon>Incirrata</taxon>
        <taxon>Octopodidae</taxon>
        <taxon>Octopus</taxon>
    </lineage>
</organism>
<dbReference type="KEGG" id="osn:115231272"/>
<dbReference type="AlphaFoldDB" id="A0A6P7TZG3"/>
<evidence type="ECO:0000313" key="2">
    <source>
        <dbReference type="RefSeq" id="XP_029657193.1"/>
    </source>
</evidence>
<dbReference type="RefSeq" id="XP_029657193.1">
    <property type="nucleotide sequence ID" value="XM_029801333.1"/>
</dbReference>
<reference evidence="2" key="1">
    <citation type="submission" date="2025-08" db="UniProtKB">
        <authorList>
            <consortium name="RefSeq"/>
        </authorList>
    </citation>
    <scope>IDENTIFICATION</scope>
</reference>
<protein>
    <submittedName>
        <fullName evidence="2">General transcription factor II-I repeat domain-containing protein 2-like</fullName>
    </submittedName>
</protein>
<evidence type="ECO:0000313" key="1">
    <source>
        <dbReference type="Proteomes" id="UP000515154"/>
    </source>
</evidence>
<proteinExistence type="predicted"/>